<keyword evidence="2" id="KW-1185">Reference proteome</keyword>
<evidence type="ECO:0000313" key="2">
    <source>
        <dbReference type="Proteomes" id="UP000001511"/>
    </source>
</evidence>
<reference evidence="1 2" key="1">
    <citation type="journal article" date="2010" name="PLoS ONE">
        <title>Genome erosion in a nitrogen-fixing vertically transmitted endosymbiotic multicellular cyanobacterium.</title>
        <authorList>
            <person name="Ran L."/>
            <person name="Larsson J."/>
            <person name="Vigil-Stenman T."/>
            <person name="Nylander J.A."/>
            <person name="Ininbergs K."/>
            <person name="Zheng W.W."/>
            <person name="Lapidus A."/>
            <person name="Lowry S."/>
            <person name="Haselkorn R."/>
            <person name="Bergman B."/>
        </authorList>
    </citation>
    <scope>NUCLEOTIDE SEQUENCE [LARGE SCALE GENOMIC DNA]</scope>
    <source>
        <strain evidence="1 2">0708</strain>
    </source>
</reference>
<dbReference type="Proteomes" id="UP000001511">
    <property type="component" value="Chromosome"/>
</dbReference>
<sequence length="45" mass="5315">MLLHEWGLTPKMAVEKTVFTVRELATSNIIMLELYRQKELYFLAS</sequence>
<dbReference type="EMBL" id="CP002059">
    <property type="protein sequence ID" value="ADI65395.1"/>
    <property type="molecule type" value="Genomic_DNA"/>
</dbReference>
<gene>
    <name evidence="1" type="ordered locus">Aazo_3887</name>
</gene>
<protein>
    <submittedName>
        <fullName evidence="1">Uncharacterized protein</fullName>
    </submittedName>
</protein>
<name>D7E4S9_NOSA0</name>
<proteinExistence type="predicted"/>
<dbReference type="AlphaFoldDB" id="D7E4S9"/>
<accession>D7E4S9</accession>
<dbReference type="STRING" id="551115.Aazo_3887"/>
<dbReference type="HOGENOM" id="CLU_3202699_0_0_3"/>
<organism evidence="1 2">
    <name type="scientific">Nostoc azollae (strain 0708)</name>
    <name type="common">Anabaena azollae (strain 0708)</name>
    <dbReference type="NCBI Taxonomy" id="551115"/>
    <lineage>
        <taxon>Bacteria</taxon>
        <taxon>Bacillati</taxon>
        <taxon>Cyanobacteriota</taxon>
        <taxon>Cyanophyceae</taxon>
        <taxon>Nostocales</taxon>
        <taxon>Nostocaceae</taxon>
        <taxon>Trichormus</taxon>
    </lineage>
</organism>
<dbReference type="KEGG" id="naz:Aazo_3887"/>
<evidence type="ECO:0000313" key="1">
    <source>
        <dbReference type="EMBL" id="ADI65395.1"/>
    </source>
</evidence>